<keyword evidence="3 7" id="KW-0812">Transmembrane</keyword>
<evidence type="ECO:0000256" key="2">
    <source>
        <dbReference type="ARBA" id="ARBA00022679"/>
    </source>
</evidence>
<organism evidence="9 10">
    <name type="scientific">Cylicocyclus nassatus</name>
    <name type="common">Nematode worm</name>
    <dbReference type="NCBI Taxonomy" id="53992"/>
    <lineage>
        <taxon>Eukaryota</taxon>
        <taxon>Metazoa</taxon>
        <taxon>Ecdysozoa</taxon>
        <taxon>Nematoda</taxon>
        <taxon>Chromadorea</taxon>
        <taxon>Rhabditida</taxon>
        <taxon>Rhabditina</taxon>
        <taxon>Rhabditomorpha</taxon>
        <taxon>Strongyloidea</taxon>
        <taxon>Strongylidae</taxon>
        <taxon>Cylicocyclus</taxon>
    </lineage>
</organism>
<keyword evidence="2 7" id="KW-0808">Transferase</keyword>
<dbReference type="PANTHER" id="PTHR22883">
    <property type="entry name" value="ZINC FINGER DHHC DOMAIN CONTAINING PROTEIN"/>
    <property type="match status" value="1"/>
</dbReference>
<evidence type="ECO:0000256" key="4">
    <source>
        <dbReference type="ARBA" id="ARBA00022989"/>
    </source>
</evidence>
<evidence type="ECO:0000256" key="7">
    <source>
        <dbReference type="RuleBase" id="RU079119"/>
    </source>
</evidence>
<sequence>RLASVVTCSRVNPSISPSAQAHYIKRKIYSAVAMSCRFLIGLNRRLARIGDFFIDYGGCLFLVFMIMAVYYVGITISCASFRSSEHCHMVSKIGVLIIVEIVINLIFFQYYSRHNCVTHWQRQSCVAGLFRSLPTDELTLAAEEEGEYDPTYLSRFCSVCNREAPIRSHHCPICKICVLRKDHHCFITGACVGLGNQRYFIIFLFWSCMGLLLGARYTAVYLYETSSAGFPLGFLYCVGPIAVVRWIVGYSTFLHAFICTIFSFILASFVAASGFFGLQIYYTCYGYTMYEYHSSVRDAFDGDGANIGERFRLIFGRYWLLNFFFPQLWYAQILTTQIATNLFRVRSKQL</sequence>
<feature type="domain" description="Palmitoyltransferase DHHC" evidence="8">
    <location>
        <begin position="154"/>
        <end position="294"/>
    </location>
</feature>
<dbReference type="AlphaFoldDB" id="A0AA36HGJ6"/>
<feature type="transmembrane region" description="Helical" evidence="7">
    <location>
        <begin position="93"/>
        <end position="112"/>
    </location>
</feature>
<gene>
    <name evidence="9" type="ORF">CYNAS_LOCUS22373</name>
</gene>
<keyword evidence="5 7" id="KW-0472">Membrane</keyword>
<comment type="catalytic activity">
    <reaction evidence="7">
        <text>L-cysteinyl-[protein] + hexadecanoyl-CoA = S-hexadecanoyl-L-cysteinyl-[protein] + CoA</text>
        <dbReference type="Rhea" id="RHEA:36683"/>
        <dbReference type="Rhea" id="RHEA-COMP:10131"/>
        <dbReference type="Rhea" id="RHEA-COMP:11032"/>
        <dbReference type="ChEBI" id="CHEBI:29950"/>
        <dbReference type="ChEBI" id="CHEBI:57287"/>
        <dbReference type="ChEBI" id="CHEBI:57379"/>
        <dbReference type="ChEBI" id="CHEBI:74151"/>
        <dbReference type="EC" id="2.3.1.225"/>
    </reaction>
</comment>
<dbReference type="EMBL" id="CATQJL010000326">
    <property type="protein sequence ID" value="CAJ0610390.1"/>
    <property type="molecule type" value="Genomic_DNA"/>
</dbReference>
<dbReference type="InterPro" id="IPR039859">
    <property type="entry name" value="PFA4/ZDH16/20/ERF2-like"/>
</dbReference>
<accession>A0AA36HGJ6</accession>
<dbReference type="GO" id="GO:0006612">
    <property type="term" value="P:protein targeting to membrane"/>
    <property type="evidence" value="ECO:0007669"/>
    <property type="project" value="TreeGrafter"/>
</dbReference>
<comment type="similarity">
    <text evidence="7">Belongs to the DHHC palmitoyltransferase family.</text>
</comment>
<evidence type="ECO:0000256" key="3">
    <source>
        <dbReference type="ARBA" id="ARBA00022692"/>
    </source>
</evidence>
<name>A0AA36HGJ6_CYLNA</name>
<evidence type="ECO:0000256" key="1">
    <source>
        <dbReference type="ARBA" id="ARBA00004141"/>
    </source>
</evidence>
<evidence type="ECO:0000256" key="5">
    <source>
        <dbReference type="ARBA" id="ARBA00023136"/>
    </source>
</evidence>
<feature type="transmembrane region" description="Helical" evidence="7">
    <location>
        <begin position="53"/>
        <end position="73"/>
    </location>
</feature>
<keyword evidence="6 7" id="KW-0012">Acyltransferase</keyword>
<evidence type="ECO:0000313" key="9">
    <source>
        <dbReference type="EMBL" id="CAJ0610390.1"/>
    </source>
</evidence>
<feature type="transmembrane region" description="Helical" evidence="7">
    <location>
        <begin position="255"/>
        <end position="282"/>
    </location>
</feature>
<evidence type="ECO:0000313" key="10">
    <source>
        <dbReference type="Proteomes" id="UP001176961"/>
    </source>
</evidence>
<dbReference type="EC" id="2.3.1.225" evidence="7"/>
<keyword evidence="4 7" id="KW-1133">Transmembrane helix</keyword>
<dbReference type="GO" id="GO:0016020">
    <property type="term" value="C:membrane"/>
    <property type="evidence" value="ECO:0007669"/>
    <property type="project" value="UniProtKB-SubCell"/>
</dbReference>
<feature type="transmembrane region" description="Helical" evidence="7">
    <location>
        <begin position="319"/>
        <end position="343"/>
    </location>
</feature>
<comment type="subcellular location">
    <subcellularLocation>
        <location evidence="1">Membrane</location>
        <topology evidence="1">Multi-pass membrane protein</topology>
    </subcellularLocation>
</comment>
<dbReference type="Proteomes" id="UP001176961">
    <property type="component" value="Unassembled WGS sequence"/>
</dbReference>
<feature type="non-terminal residue" evidence="9">
    <location>
        <position position="350"/>
    </location>
</feature>
<dbReference type="GO" id="GO:0019706">
    <property type="term" value="F:protein-cysteine S-palmitoyltransferase activity"/>
    <property type="evidence" value="ECO:0007669"/>
    <property type="project" value="UniProtKB-EC"/>
</dbReference>
<reference evidence="9" key="1">
    <citation type="submission" date="2023-07" db="EMBL/GenBank/DDBJ databases">
        <authorList>
            <consortium name="CYATHOMIX"/>
        </authorList>
    </citation>
    <scope>NUCLEOTIDE SEQUENCE</scope>
    <source>
        <strain evidence="9">N/A</strain>
    </source>
</reference>
<dbReference type="PANTHER" id="PTHR22883:SF386">
    <property type="entry name" value="PALMITOYLTRANSFERASE"/>
    <property type="match status" value="1"/>
</dbReference>
<evidence type="ECO:0000256" key="6">
    <source>
        <dbReference type="ARBA" id="ARBA00023315"/>
    </source>
</evidence>
<protein>
    <recommendedName>
        <fullName evidence="7">Palmitoyltransferase</fullName>
        <ecNumber evidence="7">2.3.1.225</ecNumber>
    </recommendedName>
</protein>
<comment type="domain">
    <text evidence="7">The DHHC domain is required for palmitoyltransferase activity.</text>
</comment>
<proteinExistence type="inferred from homology"/>
<dbReference type="InterPro" id="IPR001594">
    <property type="entry name" value="Palmitoyltrfase_DHHC"/>
</dbReference>
<comment type="caution">
    <text evidence="9">The sequence shown here is derived from an EMBL/GenBank/DDBJ whole genome shotgun (WGS) entry which is preliminary data.</text>
</comment>
<feature type="transmembrane region" description="Helical" evidence="7">
    <location>
        <begin position="199"/>
        <end position="223"/>
    </location>
</feature>
<dbReference type="PROSITE" id="PS50216">
    <property type="entry name" value="DHHC"/>
    <property type="match status" value="1"/>
</dbReference>
<keyword evidence="10" id="KW-1185">Reference proteome</keyword>
<dbReference type="Pfam" id="PF01529">
    <property type="entry name" value="DHHC"/>
    <property type="match status" value="1"/>
</dbReference>
<evidence type="ECO:0000259" key="8">
    <source>
        <dbReference type="Pfam" id="PF01529"/>
    </source>
</evidence>
<dbReference type="GO" id="GO:0005783">
    <property type="term" value="C:endoplasmic reticulum"/>
    <property type="evidence" value="ECO:0007669"/>
    <property type="project" value="TreeGrafter"/>
</dbReference>
<feature type="transmembrane region" description="Helical" evidence="7">
    <location>
        <begin position="229"/>
        <end position="248"/>
    </location>
</feature>
<dbReference type="GO" id="GO:0005794">
    <property type="term" value="C:Golgi apparatus"/>
    <property type="evidence" value="ECO:0007669"/>
    <property type="project" value="TreeGrafter"/>
</dbReference>